<feature type="region of interest" description="Disordered" evidence="4">
    <location>
        <begin position="2407"/>
        <end position="2427"/>
    </location>
</feature>
<protein>
    <recommendedName>
        <fullName evidence="5">Carrier domain-containing protein</fullName>
    </recommendedName>
</protein>
<name>A0A9P7H146_9HYPO</name>
<dbReference type="InterPro" id="IPR023213">
    <property type="entry name" value="CAT-like_dom_sf"/>
</dbReference>
<dbReference type="Gene3D" id="1.10.1200.10">
    <property type="entry name" value="ACP-like"/>
    <property type="match status" value="2"/>
</dbReference>
<dbReference type="InterPro" id="IPR009081">
    <property type="entry name" value="PP-bd_ACP"/>
</dbReference>
<dbReference type="Gene3D" id="3.30.559.30">
    <property type="entry name" value="Nonribosomal peptide synthetase, condensation domain"/>
    <property type="match status" value="3"/>
</dbReference>
<evidence type="ECO:0000259" key="5">
    <source>
        <dbReference type="PROSITE" id="PS50075"/>
    </source>
</evidence>
<keyword evidence="7" id="KW-1185">Reference proteome</keyword>
<feature type="compositionally biased region" description="Acidic residues" evidence="4">
    <location>
        <begin position="127"/>
        <end position="147"/>
    </location>
</feature>
<feature type="domain" description="Carrier" evidence="5">
    <location>
        <begin position="19"/>
        <end position="92"/>
    </location>
</feature>
<dbReference type="InterPro" id="IPR000873">
    <property type="entry name" value="AMP-dep_synth/lig_dom"/>
</dbReference>
<comment type="similarity">
    <text evidence="3">Belongs to the NRP synthetase family.</text>
</comment>
<reference evidence="6" key="1">
    <citation type="submission" date="2021-04" db="EMBL/GenBank/DDBJ databases">
        <title>Draft genome of Fusarium avenaceum strain F156N33, isolated from an atmospheric sample in Virginia.</title>
        <authorList>
            <person name="Yang S."/>
            <person name="Vinatzer B.A."/>
            <person name="Coleman J."/>
        </authorList>
    </citation>
    <scope>NUCLEOTIDE SEQUENCE</scope>
    <source>
        <strain evidence="6">F156N33</strain>
    </source>
</reference>
<comment type="caution">
    <text evidence="6">The sequence shown here is derived from an EMBL/GenBank/DDBJ whole genome shotgun (WGS) entry which is preliminary data.</text>
</comment>
<gene>
    <name evidence="6" type="ORF">KAF25_006989</name>
</gene>
<proteinExistence type="inferred from homology"/>
<dbReference type="SUPFAM" id="SSF56801">
    <property type="entry name" value="Acetyl-CoA synthetase-like"/>
    <property type="match status" value="1"/>
</dbReference>
<evidence type="ECO:0000256" key="2">
    <source>
        <dbReference type="ARBA" id="ARBA00022553"/>
    </source>
</evidence>
<evidence type="ECO:0000313" key="6">
    <source>
        <dbReference type="EMBL" id="KAG5658038.1"/>
    </source>
</evidence>
<evidence type="ECO:0000256" key="4">
    <source>
        <dbReference type="SAM" id="MobiDB-lite"/>
    </source>
</evidence>
<dbReference type="Gene3D" id="3.40.50.12780">
    <property type="entry name" value="N-terminal domain of ligase-like"/>
    <property type="match status" value="1"/>
</dbReference>
<dbReference type="Gene3D" id="3.30.559.10">
    <property type="entry name" value="Chloramphenicol acetyltransferase-like domain"/>
    <property type="match status" value="3"/>
</dbReference>
<dbReference type="InterPro" id="IPR042099">
    <property type="entry name" value="ANL_N_sf"/>
</dbReference>
<evidence type="ECO:0000256" key="1">
    <source>
        <dbReference type="ARBA" id="ARBA00022450"/>
    </source>
</evidence>
<dbReference type="Pfam" id="PF00668">
    <property type="entry name" value="Condensation"/>
    <property type="match status" value="3"/>
</dbReference>
<feature type="region of interest" description="Disordered" evidence="4">
    <location>
        <begin position="89"/>
        <end position="148"/>
    </location>
</feature>
<dbReference type="InterPro" id="IPR036736">
    <property type="entry name" value="ACP-like_sf"/>
</dbReference>
<dbReference type="SUPFAM" id="SSF52777">
    <property type="entry name" value="CoA-dependent acyltransferases"/>
    <property type="match status" value="6"/>
</dbReference>
<feature type="compositionally biased region" description="Low complexity" evidence="4">
    <location>
        <begin position="104"/>
        <end position="115"/>
    </location>
</feature>
<evidence type="ECO:0000313" key="7">
    <source>
        <dbReference type="Proteomes" id="UP000782241"/>
    </source>
</evidence>
<keyword evidence="2" id="KW-0597">Phosphoprotein</keyword>
<organism evidence="6 7">
    <name type="scientific">Fusarium avenaceum</name>
    <dbReference type="NCBI Taxonomy" id="40199"/>
    <lineage>
        <taxon>Eukaryota</taxon>
        <taxon>Fungi</taxon>
        <taxon>Dikarya</taxon>
        <taxon>Ascomycota</taxon>
        <taxon>Pezizomycotina</taxon>
        <taxon>Sordariomycetes</taxon>
        <taxon>Hypocreomycetidae</taxon>
        <taxon>Hypocreales</taxon>
        <taxon>Nectriaceae</taxon>
        <taxon>Fusarium</taxon>
        <taxon>Fusarium tricinctum species complex</taxon>
    </lineage>
</organism>
<sequence>MSLERPSLPRLITNMSANKSSSDRLIQAIAETLDIALEDILLFDSFTELGGDEESAQMVRAACQSKGLDVSGHDIMDCPTLAELQTRVTPQTRAQADAPQRGASVSSHSSSHSDSAGTFGSYSCPDSEYEEELEQEEEEQKEQELFEPGETQTQTLTLTHPELANCRAAGASIGSVDPNLERLLLSFPSVSSICMVRPRAGPFDGQLVALIKIDSCTGLELTNQPPTLNLRSQNTSRARISPLEIDLVKQEISLLRMAVQECPHPPQIWVPLENDCENPRRLQTWVQNMDDDTYKEVMKLQIPARRRRVTRRKSTMPAVSTEHLEAFALSPMQQLYFQAIDTNDETAATQSERYTQSLMLNVKGGADPSDVDAAIEAIVARHDMLRARFRKIQQDWVQCIQPEPKKSYRLTHHVDVGEEEVLALINDAEEAINPIDGPVFAAMYIHNQDRQMLHLVAHQLVVDSLSWRVMLSDLEELLQKGTLLSEGSVSFSHWIDYQGHQMTQRLFEPTLPFDVFSANLEYWNLDQGSNTYGNSDRVSIHLTAEQSHALEQLSARIFRTDAADVLLAALLLSFRQTFPDRSLPTLWKQENGRDATEGEFNIVETIGWFASLCPIGVPVDSTTDLIEAITLIKDTRRAIPRAGVPFFASEFSTSEGAAANVPLEIVFNSVDTARELQQQNGLLEPVPSPGQTTCLKSNAGSGIGRIALFEVSAMVDNSGAQIDIVYNKTCRYQEKIQTWVKEFDFQVLVAIAKLQNLEPQLTLSDIPLIQSSYQALKRLRSDRRISIKDMETIYPVTPAQQEILIAQAQNAEAFHVHAAYELTARQPPVDITRLCVAWEAMVANIPALRSIFIDAISRDGLFDQVVLKKISPNILFIDAMNPVEAVATLPAVNFSFAEPRHRLSVCYSPLRMVVRLDASQALCDVTSLHLLIAELSRVYSGEDPYYDSALHNTYLHQIASMDTAYSLEVWKAGLSHVNPCIFPPLSTAAKDAFHSLPCDIDISQMQLQAFCQQNQVDAAAVFQLAWALVLRAFVGEESVVFGYQFNARDEQLLCGIEQLVGSFATLLPCGVDLPAGQSLKECLAAVGEAFTSASKHDNLTMSEVQHALGLEDKRLFNTCLYFHKQDQLDIGEELTSALVTSGRKTDCDLSLTLMFLNGRLHGSLAARYLSSNQIQSVMSSFHSALRHILQHSEQSVAETDLLTDRGYAQLVVQDWEFAQQPQNVSACLHDVILQHSLIRPDAPAVCSWDGDITYLQLATLVTRLRTYLINLGVGPGTVVPVVLEKNHWAPVILLAVLQAGAAFVSLDSQDPATMKSTIDYLNPHVVLATETAWRDLSTLAIDLIIINDTFFSMLTPYSSTIGKDASPDHAACIFVTPKKSRSIFFTHASLLSAFTSQAAALKMNSESRVLQLSAFNVDISLVEILGTLVHGGCVCVPSAHDRVHDIAGAIARMDVTWSYMTSVIARKIHPDSVPSLRTLCFRTRKLDPDTYMPWLEDHDILLAYGAPDICPLGISVTEVSEGNSLDVISPPVTGRFWVLNPENPKKLVPVGAIGELAIDSPLITPHRFALDRPLFAPEISHEEGERSRPRYLKTGHRVRYLDDGNVQFISSVRDEVRVGGLMVDVAHVEQFIRRCLGQGIDVVVDTITTQDSGPLLAAFIQLGPQVMQQHESLRDLSPETKERTYVAKKMFETSLENPTSQMPRLERHCIPSVFIPVRAFPMSTSLKVNRRKLQRMVAEFSCNQVLQMSRVPNPGDIQRVVLSQKPLPLTGPEEAMREMWANVVGVSVSGIKGSSSFSSVGGNKFLAAELVITCRKAGLCVSLTDLLSETTLTDICRAAETSSKKISAKTPVAKNLDTRFVKEVIAPQLHCSSSDVLDFTEASSQQVRGLELGIFKTRADIVCLAIRFNGPIDSSRLEAACSALGKMHSILNVAFVSYEHCVYQVHCASFKLPFINISCAPAALDDATQNIVSEHQSLPFDPAVPITKFTFLNADHQGSLVIRLSKSQIDDVSAHLLIHELASLYEGGDTHDIPRSSYLDYTRASRASRQQGLEYWSCQLENAKMTKIIASTRPVAPASVSEIRTLKQTTSLGHLAPYGMAPDAALKAAWAIVLSTISSTHDVLFGEVIQTSSLDVVGPMTNTIPVRVQFPSSHSTPLDLMNCIQIQRQSHAQFDTFGIGELVNNCTSWRSCTQFSTIVQHYVPGPHDGSSTMNIDGATFTYRMIESWTKDFPDLFVRSTIEANDRITLEIKYSEERLASSFVQSCLSLLIAAWETITHPDTIHQPMIHSAEEVARADRQIPFSAKQQTPNPPVESVLDSSQRKDIQESIVTAWDKVIKIPSNISKNKLPTTPFYAVSKSILPAYALTAELNSVLPVTLTVDDVLAHPSMRTQLELVGRLLPPRHDSFSSLLRPKSKNGPERSATTALRDGLRSLKNRNSILSSRSSMLSLKNGWTKSKQPSAVIPEDAPAAVPKMTQTPSHALSPIPTIVIPEIGSSDIPITQASPLFELDGGSYFPQDRRSSGGSSCRTPEEVCLSPVSMMSPVSLNTRRTSTWGSMFEAPRRGLSPFRNRNSST</sequence>
<dbReference type="GO" id="GO:0003824">
    <property type="term" value="F:catalytic activity"/>
    <property type="evidence" value="ECO:0007669"/>
    <property type="project" value="InterPro"/>
</dbReference>
<accession>A0A9P7H146</accession>
<dbReference type="EMBL" id="JAGPUO010000015">
    <property type="protein sequence ID" value="KAG5658038.1"/>
    <property type="molecule type" value="Genomic_DNA"/>
</dbReference>
<dbReference type="Pfam" id="PF00550">
    <property type="entry name" value="PP-binding"/>
    <property type="match status" value="1"/>
</dbReference>
<dbReference type="InterPro" id="IPR001242">
    <property type="entry name" value="Condensation_dom"/>
</dbReference>
<evidence type="ECO:0000256" key="3">
    <source>
        <dbReference type="ARBA" id="ARBA00029454"/>
    </source>
</evidence>
<keyword evidence="1" id="KW-0596">Phosphopantetheine</keyword>
<dbReference type="Gene3D" id="3.30.300.30">
    <property type="match status" value="1"/>
</dbReference>
<dbReference type="SUPFAM" id="SSF47336">
    <property type="entry name" value="ACP-like"/>
    <property type="match status" value="2"/>
</dbReference>
<dbReference type="PANTHER" id="PTHR45398:SF1">
    <property type="entry name" value="ENZYME, PUTATIVE (JCVI)-RELATED"/>
    <property type="match status" value="1"/>
</dbReference>
<dbReference type="Proteomes" id="UP000782241">
    <property type="component" value="Unassembled WGS sequence"/>
</dbReference>
<dbReference type="Pfam" id="PF00501">
    <property type="entry name" value="AMP-binding"/>
    <property type="match status" value="1"/>
</dbReference>
<dbReference type="PROSITE" id="PS50075">
    <property type="entry name" value="CARRIER"/>
    <property type="match status" value="1"/>
</dbReference>
<dbReference type="InterPro" id="IPR045851">
    <property type="entry name" value="AMP-bd_C_sf"/>
</dbReference>
<dbReference type="PANTHER" id="PTHR45398">
    <property type="match status" value="1"/>
</dbReference>